<reference evidence="13" key="1">
    <citation type="journal article" date="2023" name="Mol. Phylogenet. Evol.">
        <title>Genome-scale phylogeny and comparative genomics of the fungal order Sordariales.</title>
        <authorList>
            <person name="Hensen N."/>
            <person name="Bonometti L."/>
            <person name="Westerberg I."/>
            <person name="Brannstrom I.O."/>
            <person name="Guillou S."/>
            <person name="Cros-Aarteil S."/>
            <person name="Calhoun S."/>
            <person name="Haridas S."/>
            <person name="Kuo A."/>
            <person name="Mondo S."/>
            <person name="Pangilinan J."/>
            <person name="Riley R."/>
            <person name="LaButti K."/>
            <person name="Andreopoulos B."/>
            <person name="Lipzen A."/>
            <person name="Chen C."/>
            <person name="Yan M."/>
            <person name="Daum C."/>
            <person name="Ng V."/>
            <person name="Clum A."/>
            <person name="Steindorff A."/>
            <person name="Ohm R.A."/>
            <person name="Martin F."/>
            <person name="Silar P."/>
            <person name="Natvig D.O."/>
            <person name="Lalanne C."/>
            <person name="Gautier V."/>
            <person name="Ament-Velasquez S.L."/>
            <person name="Kruys A."/>
            <person name="Hutchinson M.I."/>
            <person name="Powell A.J."/>
            <person name="Barry K."/>
            <person name="Miller A.N."/>
            <person name="Grigoriev I.V."/>
            <person name="Debuchy R."/>
            <person name="Gladieux P."/>
            <person name="Hiltunen Thoren M."/>
            <person name="Johannesson H."/>
        </authorList>
    </citation>
    <scope>NUCLEOTIDE SEQUENCE</scope>
    <source>
        <strain evidence="13">CBS 538.74</strain>
    </source>
</reference>
<organism evidence="13 14">
    <name type="scientific">Chaetomidium leptoderma</name>
    <dbReference type="NCBI Taxonomy" id="669021"/>
    <lineage>
        <taxon>Eukaryota</taxon>
        <taxon>Fungi</taxon>
        <taxon>Dikarya</taxon>
        <taxon>Ascomycota</taxon>
        <taxon>Pezizomycotina</taxon>
        <taxon>Sordariomycetes</taxon>
        <taxon>Sordariomycetidae</taxon>
        <taxon>Sordariales</taxon>
        <taxon>Chaetomiaceae</taxon>
        <taxon>Chaetomidium</taxon>
    </lineage>
</organism>
<keyword evidence="7" id="KW-0479">Metal-binding</keyword>
<dbReference type="InterPro" id="IPR024134">
    <property type="entry name" value="SOD_Cu/Zn_/chaperone"/>
</dbReference>
<dbReference type="AlphaFoldDB" id="A0AAN6VG98"/>
<comment type="cofactor">
    <cofactor evidence="1">
        <name>Cu(2+)</name>
        <dbReference type="ChEBI" id="CHEBI:29036"/>
    </cofactor>
</comment>
<sequence length="265" mass="27813">MAVITPFQTLFAVPMTCDGCAKDISGALHKLPGITKVEANVEDQLVSVEGTAAPSAIVEAIQATGRDAILRGSGTSNSAAVSILETYHHRSDAEVTPAGTPGESWVNQRLVRGLVRMVQVSPTETLVDLTVRGVPPGTYRATVREYGNLKDGASSAGPVWSGAQSDKGGGTSSPRGVLGTVEIGPNGYGNAFLNRPFQVWEVIGHALVVSRHDESDGAPLSNEEDTVVGVLARSAGVWDNDKTVCSCTGKTLWQERKDEVSNGML</sequence>
<comment type="function">
    <text evidence="2">Destroys radicals which are normally produced within the cells and which are toxic to biological systems.</text>
</comment>
<dbReference type="EMBL" id="MU857065">
    <property type="protein sequence ID" value="KAK4150544.1"/>
    <property type="molecule type" value="Genomic_DNA"/>
</dbReference>
<dbReference type="Gene3D" id="2.60.40.200">
    <property type="entry name" value="Superoxide dismutase, copper/zinc binding domain"/>
    <property type="match status" value="1"/>
</dbReference>
<dbReference type="GO" id="GO:0005507">
    <property type="term" value="F:copper ion binding"/>
    <property type="evidence" value="ECO:0007669"/>
    <property type="project" value="InterPro"/>
</dbReference>
<evidence type="ECO:0000256" key="9">
    <source>
        <dbReference type="ARBA" id="ARBA00025798"/>
    </source>
</evidence>
<evidence type="ECO:0000313" key="13">
    <source>
        <dbReference type="EMBL" id="KAK4150544.1"/>
    </source>
</evidence>
<dbReference type="CDD" id="cd00371">
    <property type="entry name" value="HMA"/>
    <property type="match status" value="1"/>
</dbReference>
<dbReference type="SUPFAM" id="SSF55008">
    <property type="entry name" value="HMA, heavy metal-associated domain"/>
    <property type="match status" value="1"/>
</dbReference>
<evidence type="ECO:0000256" key="8">
    <source>
        <dbReference type="ARBA" id="ARBA00023157"/>
    </source>
</evidence>
<evidence type="ECO:0000256" key="2">
    <source>
        <dbReference type="ARBA" id="ARBA00003917"/>
    </source>
</evidence>
<dbReference type="InterPro" id="IPR001424">
    <property type="entry name" value="SOD_Cu_Zn_dom"/>
</dbReference>
<evidence type="ECO:0000256" key="6">
    <source>
        <dbReference type="ARBA" id="ARBA00022490"/>
    </source>
</evidence>
<dbReference type="Gene3D" id="3.30.70.100">
    <property type="match status" value="1"/>
</dbReference>
<dbReference type="PANTHER" id="PTHR10003">
    <property type="entry name" value="SUPEROXIDE DISMUTASE CU-ZN -RELATED"/>
    <property type="match status" value="1"/>
</dbReference>
<dbReference type="GO" id="GO:0006801">
    <property type="term" value="P:superoxide metabolic process"/>
    <property type="evidence" value="ECO:0007669"/>
    <property type="project" value="InterPro"/>
</dbReference>
<dbReference type="PROSITE" id="PS50846">
    <property type="entry name" value="HMA_2"/>
    <property type="match status" value="1"/>
</dbReference>
<comment type="similarity">
    <text evidence="4">Belongs to the CCS1 family.</text>
</comment>
<dbReference type="FunFam" id="3.30.70.100:FF:000038">
    <property type="entry name" value="Superoxide dismutase 1 copper chaperone"/>
    <property type="match status" value="1"/>
</dbReference>
<evidence type="ECO:0000256" key="10">
    <source>
        <dbReference type="ARBA" id="ARBA00032899"/>
    </source>
</evidence>
<evidence type="ECO:0000256" key="1">
    <source>
        <dbReference type="ARBA" id="ARBA00001973"/>
    </source>
</evidence>
<name>A0AAN6VG98_9PEZI</name>
<keyword evidence="8" id="KW-1015">Disulfide bond</keyword>
<dbReference type="SUPFAM" id="SSF49329">
    <property type="entry name" value="Cu,Zn superoxide dismutase-like"/>
    <property type="match status" value="1"/>
</dbReference>
<comment type="caution">
    <text evidence="13">The sequence shown here is derived from an EMBL/GenBank/DDBJ whole genome shotgun (WGS) entry which is preliminary data.</text>
</comment>
<evidence type="ECO:0000256" key="5">
    <source>
        <dbReference type="ARBA" id="ARBA00016103"/>
    </source>
</evidence>
<evidence type="ECO:0000259" key="12">
    <source>
        <dbReference type="PROSITE" id="PS50846"/>
    </source>
</evidence>
<protein>
    <recommendedName>
        <fullName evidence="5">Superoxide dismutase 1 copper chaperone</fullName>
    </recommendedName>
    <alternativeName>
        <fullName evidence="10">Superoxide dismutase copper chaperone</fullName>
    </alternativeName>
</protein>
<dbReference type="InterPro" id="IPR036163">
    <property type="entry name" value="HMA_dom_sf"/>
</dbReference>
<evidence type="ECO:0000256" key="11">
    <source>
        <dbReference type="SAM" id="MobiDB-lite"/>
    </source>
</evidence>
<reference evidence="13" key="2">
    <citation type="submission" date="2023-05" db="EMBL/GenBank/DDBJ databases">
        <authorList>
            <consortium name="Lawrence Berkeley National Laboratory"/>
            <person name="Steindorff A."/>
            <person name="Hensen N."/>
            <person name="Bonometti L."/>
            <person name="Westerberg I."/>
            <person name="Brannstrom I.O."/>
            <person name="Guillou S."/>
            <person name="Cros-Aarteil S."/>
            <person name="Calhoun S."/>
            <person name="Haridas S."/>
            <person name="Kuo A."/>
            <person name="Mondo S."/>
            <person name="Pangilinan J."/>
            <person name="Riley R."/>
            <person name="Labutti K."/>
            <person name="Andreopoulos B."/>
            <person name="Lipzen A."/>
            <person name="Chen C."/>
            <person name="Yanf M."/>
            <person name="Daum C."/>
            <person name="Ng V."/>
            <person name="Clum A."/>
            <person name="Ohm R."/>
            <person name="Martin F."/>
            <person name="Silar P."/>
            <person name="Natvig D."/>
            <person name="Lalanne C."/>
            <person name="Gautier V."/>
            <person name="Ament-Velasquez S.L."/>
            <person name="Kruys A."/>
            <person name="Hutchinson M.I."/>
            <person name="Powell A.J."/>
            <person name="Barry K."/>
            <person name="Miller A.N."/>
            <person name="Grigoriev I.V."/>
            <person name="Debuchy R."/>
            <person name="Gladieux P."/>
            <person name="Thoren M.H."/>
            <person name="Johannesson H."/>
        </authorList>
    </citation>
    <scope>NUCLEOTIDE SEQUENCE</scope>
    <source>
        <strain evidence="13">CBS 538.74</strain>
    </source>
</reference>
<gene>
    <name evidence="13" type="ORF">C8A00DRAFT_36849</name>
</gene>
<evidence type="ECO:0000256" key="7">
    <source>
        <dbReference type="ARBA" id="ARBA00022723"/>
    </source>
</evidence>
<proteinExistence type="inferred from homology"/>
<keyword evidence="6" id="KW-0963">Cytoplasm</keyword>
<dbReference type="Pfam" id="PF00080">
    <property type="entry name" value="Sod_Cu"/>
    <property type="match status" value="1"/>
</dbReference>
<evidence type="ECO:0000256" key="4">
    <source>
        <dbReference type="ARBA" id="ARBA00010636"/>
    </source>
</evidence>
<keyword evidence="14" id="KW-1185">Reference proteome</keyword>
<accession>A0AAN6VG98</accession>
<evidence type="ECO:0000313" key="14">
    <source>
        <dbReference type="Proteomes" id="UP001302745"/>
    </source>
</evidence>
<evidence type="ECO:0000256" key="3">
    <source>
        <dbReference type="ARBA" id="ARBA00004496"/>
    </source>
</evidence>
<feature type="domain" description="HMA" evidence="12">
    <location>
        <begin position="6"/>
        <end position="69"/>
    </location>
</feature>
<comment type="similarity">
    <text evidence="9">In the C-terminal section; belongs to the Cu-Zn superoxide dismutase family.</text>
</comment>
<comment type="subcellular location">
    <subcellularLocation>
        <location evidence="3">Cytoplasm</location>
    </subcellularLocation>
</comment>
<dbReference type="GO" id="GO:0005737">
    <property type="term" value="C:cytoplasm"/>
    <property type="evidence" value="ECO:0007669"/>
    <property type="project" value="UniProtKB-SubCell"/>
</dbReference>
<feature type="region of interest" description="Disordered" evidence="11">
    <location>
        <begin position="152"/>
        <end position="175"/>
    </location>
</feature>
<dbReference type="Pfam" id="PF00403">
    <property type="entry name" value="HMA"/>
    <property type="match status" value="1"/>
</dbReference>
<dbReference type="Proteomes" id="UP001302745">
    <property type="component" value="Unassembled WGS sequence"/>
</dbReference>
<dbReference type="InterPro" id="IPR036423">
    <property type="entry name" value="SOD-like_Cu/Zn_dom_sf"/>
</dbReference>
<dbReference type="InterPro" id="IPR006121">
    <property type="entry name" value="HMA_dom"/>
</dbReference>